<dbReference type="Proteomes" id="UP001311232">
    <property type="component" value="Unassembled WGS sequence"/>
</dbReference>
<dbReference type="EMBL" id="JAHHUM010000367">
    <property type="protein sequence ID" value="KAK5620388.1"/>
    <property type="molecule type" value="Genomic_DNA"/>
</dbReference>
<proteinExistence type="predicted"/>
<feature type="non-terminal residue" evidence="1">
    <location>
        <position position="62"/>
    </location>
</feature>
<accession>A0AAV9SGU3</accession>
<gene>
    <name evidence="1" type="ORF">CRENBAI_024771</name>
</gene>
<reference evidence="1 2" key="1">
    <citation type="submission" date="2021-06" db="EMBL/GenBank/DDBJ databases">
        <authorList>
            <person name="Palmer J.M."/>
        </authorList>
    </citation>
    <scope>NUCLEOTIDE SEQUENCE [LARGE SCALE GENOMIC DNA]</scope>
    <source>
        <strain evidence="1 2">MEX-2019</strain>
        <tissue evidence="1">Muscle</tissue>
    </source>
</reference>
<protein>
    <submittedName>
        <fullName evidence="1">Uncharacterized protein</fullName>
    </submittedName>
</protein>
<keyword evidence="2" id="KW-1185">Reference proteome</keyword>
<sequence>MRVLVAPRTERGGDDRTAAAEASAQLTWTGAHQTEVAHVPRRAALRYGRTAALRPGSVRSGA</sequence>
<dbReference type="AlphaFoldDB" id="A0AAV9SGU3"/>
<comment type="caution">
    <text evidence="1">The sequence shown here is derived from an EMBL/GenBank/DDBJ whole genome shotgun (WGS) entry which is preliminary data.</text>
</comment>
<name>A0AAV9SGU3_9TELE</name>
<evidence type="ECO:0000313" key="2">
    <source>
        <dbReference type="Proteomes" id="UP001311232"/>
    </source>
</evidence>
<organism evidence="1 2">
    <name type="scientific">Crenichthys baileyi</name>
    <name type="common">White River springfish</name>
    <dbReference type="NCBI Taxonomy" id="28760"/>
    <lineage>
        <taxon>Eukaryota</taxon>
        <taxon>Metazoa</taxon>
        <taxon>Chordata</taxon>
        <taxon>Craniata</taxon>
        <taxon>Vertebrata</taxon>
        <taxon>Euteleostomi</taxon>
        <taxon>Actinopterygii</taxon>
        <taxon>Neopterygii</taxon>
        <taxon>Teleostei</taxon>
        <taxon>Neoteleostei</taxon>
        <taxon>Acanthomorphata</taxon>
        <taxon>Ovalentaria</taxon>
        <taxon>Atherinomorphae</taxon>
        <taxon>Cyprinodontiformes</taxon>
        <taxon>Goodeidae</taxon>
        <taxon>Crenichthys</taxon>
    </lineage>
</organism>
<evidence type="ECO:0000313" key="1">
    <source>
        <dbReference type="EMBL" id="KAK5620388.1"/>
    </source>
</evidence>